<dbReference type="Gene3D" id="1.10.760.10">
    <property type="entry name" value="Cytochrome c-like domain"/>
    <property type="match status" value="1"/>
</dbReference>
<dbReference type="KEGG" id="ncu:F0U83_00225"/>
<dbReference type="OrthoDB" id="9805202at2"/>
<feature type="signal peptide" evidence="5">
    <location>
        <begin position="1"/>
        <end position="20"/>
    </location>
</feature>
<proteinExistence type="predicted"/>
<name>A0A5P1RF61_9GAMM</name>
<evidence type="ECO:0000313" key="7">
    <source>
        <dbReference type="EMBL" id="QEQ98263.1"/>
    </source>
</evidence>
<evidence type="ECO:0000256" key="3">
    <source>
        <dbReference type="ARBA" id="ARBA00023004"/>
    </source>
</evidence>
<protein>
    <submittedName>
        <fullName evidence="7">Thiol oxidoreductase</fullName>
    </submittedName>
</protein>
<dbReference type="PROSITE" id="PS51007">
    <property type="entry name" value="CYTC"/>
    <property type="match status" value="1"/>
</dbReference>
<evidence type="ECO:0000256" key="5">
    <source>
        <dbReference type="SAM" id="SignalP"/>
    </source>
</evidence>
<evidence type="ECO:0000259" key="6">
    <source>
        <dbReference type="PROSITE" id="PS51007"/>
    </source>
</evidence>
<dbReference type="EMBL" id="CP043869">
    <property type="protein sequence ID" value="QEQ98263.1"/>
    <property type="molecule type" value="Genomic_DNA"/>
</dbReference>
<sequence>MLIALLVAALPLTVIGSTFSQPDSFLTTEQKMDFVLGKSLFEKLWVSSPSSTTASDGLGPLYNARSCLQCHPKNGRGRPTEANNPADVAASMLVRLGLPSQAPEPNYGSQFQTRAVQGVLAEGVIQLAYTPVTVTLDDGEVVTLRKPNITLTQLNYGPLHPDTQLSARIAPAVIGLGLLEKIPEEQIIARADPEDTNNDGISGRINEVVDFKTGEKRLGRFGWKAGQPTLLQQNSIALFTDIGISSPMFTSGYGDCTPLQARCRQLPNGNSAHMDNAEASGQMVALITTYTQHLAVPKRRIPDVQKANIDQGEALFSQLGCQNCHTPNFSFTTDKAQRKAISIQPYTDLLLHDLGEGLADHRPEQGANGREWRTAPLWGIGLAGMINDHRFFLHDGRARTLQEAILWHGGEAEQSTRAYRQLSKAQRQQLIQFLESL</sequence>
<accession>A0A5P1RF61</accession>
<dbReference type="GO" id="GO:0020037">
    <property type="term" value="F:heme binding"/>
    <property type="evidence" value="ECO:0007669"/>
    <property type="project" value="InterPro"/>
</dbReference>
<dbReference type="GO" id="GO:0009055">
    <property type="term" value="F:electron transfer activity"/>
    <property type="evidence" value="ECO:0007669"/>
    <property type="project" value="InterPro"/>
</dbReference>
<organism evidence="7 8">
    <name type="scientific">Neptunomonas concharum</name>
    <dbReference type="NCBI Taxonomy" id="1031538"/>
    <lineage>
        <taxon>Bacteria</taxon>
        <taxon>Pseudomonadati</taxon>
        <taxon>Pseudomonadota</taxon>
        <taxon>Gammaproteobacteria</taxon>
        <taxon>Oceanospirillales</taxon>
        <taxon>Oceanospirillaceae</taxon>
        <taxon>Neptunomonas</taxon>
    </lineage>
</organism>
<keyword evidence="3 4" id="KW-0408">Iron</keyword>
<evidence type="ECO:0000256" key="2">
    <source>
        <dbReference type="ARBA" id="ARBA00022723"/>
    </source>
</evidence>
<dbReference type="Proteomes" id="UP000324760">
    <property type="component" value="Chromosome"/>
</dbReference>
<keyword evidence="1 4" id="KW-0349">Heme</keyword>
<feature type="chain" id="PRO_5024896839" evidence="5">
    <location>
        <begin position="21"/>
        <end position="437"/>
    </location>
</feature>
<dbReference type="Pfam" id="PF06537">
    <property type="entry name" value="DHOR"/>
    <property type="match status" value="1"/>
</dbReference>
<dbReference type="GO" id="GO:0046872">
    <property type="term" value="F:metal ion binding"/>
    <property type="evidence" value="ECO:0007669"/>
    <property type="project" value="UniProtKB-KW"/>
</dbReference>
<dbReference type="InterPro" id="IPR010538">
    <property type="entry name" value="DHOR"/>
</dbReference>
<dbReference type="PANTHER" id="PTHR30600">
    <property type="entry name" value="CYTOCHROME C PEROXIDASE-RELATED"/>
    <property type="match status" value="1"/>
</dbReference>
<dbReference type="InterPro" id="IPR036909">
    <property type="entry name" value="Cyt_c-like_dom_sf"/>
</dbReference>
<evidence type="ECO:0000256" key="1">
    <source>
        <dbReference type="ARBA" id="ARBA00022617"/>
    </source>
</evidence>
<dbReference type="AlphaFoldDB" id="A0A5P1RF61"/>
<keyword evidence="8" id="KW-1185">Reference proteome</keyword>
<dbReference type="SUPFAM" id="SSF46626">
    <property type="entry name" value="Cytochrome c"/>
    <property type="match status" value="1"/>
</dbReference>
<dbReference type="PANTHER" id="PTHR30600:SF4">
    <property type="entry name" value="CYTOCHROME C DOMAIN-CONTAINING PROTEIN"/>
    <property type="match status" value="1"/>
</dbReference>
<gene>
    <name evidence="7" type="ORF">F0U83_00225</name>
</gene>
<dbReference type="InterPro" id="IPR051395">
    <property type="entry name" value="Cytochrome_c_Peroxidase/MauG"/>
</dbReference>
<keyword evidence="2 4" id="KW-0479">Metal-binding</keyword>
<reference evidence="7 8" key="1">
    <citation type="journal article" date="2019" name="Biochem. Eng. J.">
        <title>Metabolic engineering of the marine bacteria Neptunomonas concharum for the production of acetoin and meso-2,3-butanediol from acetate.</title>
        <authorList>
            <person name="Li W."/>
            <person name="Pu N."/>
            <person name="Liu C.-X."/>
            <person name="Yuan Q.-P."/>
            <person name="Li Z.-J."/>
        </authorList>
    </citation>
    <scope>NUCLEOTIDE SEQUENCE [LARGE SCALE GENOMIC DNA]</scope>
    <source>
        <strain evidence="7 8">JCM17730</strain>
    </source>
</reference>
<evidence type="ECO:0000313" key="8">
    <source>
        <dbReference type="Proteomes" id="UP000324760"/>
    </source>
</evidence>
<dbReference type="InterPro" id="IPR009056">
    <property type="entry name" value="Cyt_c-like_dom"/>
</dbReference>
<evidence type="ECO:0000256" key="4">
    <source>
        <dbReference type="PROSITE-ProRule" id="PRU00433"/>
    </source>
</evidence>
<dbReference type="PIRSF" id="PIRSF028099">
    <property type="entry name" value="DUF1111"/>
    <property type="match status" value="1"/>
</dbReference>
<feature type="domain" description="Cytochrome c" evidence="6">
    <location>
        <begin position="307"/>
        <end position="437"/>
    </location>
</feature>
<dbReference type="GO" id="GO:0004130">
    <property type="term" value="F:cytochrome-c peroxidase activity"/>
    <property type="evidence" value="ECO:0007669"/>
    <property type="project" value="TreeGrafter"/>
</dbReference>
<keyword evidence="5" id="KW-0732">Signal</keyword>